<dbReference type="EMBL" id="CP097966">
    <property type="protein sequence ID" value="URQ63723.1"/>
    <property type="molecule type" value="Genomic_DNA"/>
</dbReference>
<evidence type="ECO:0000259" key="3">
    <source>
        <dbReference type="Pfam" id="PF00483"/>
    </source>
</evidence>
<keyword evidence="5" id="KW-1185">Reference proteome</keyword>
<dbReference type="CDD" id="cd04183">
    <property type="entry name" value="GT2_BcE_like"/>
    <property type="match status" value="1"/>
</dbReference>
<evidence type="ECO:0000256" key="2">
    <source>
        <dbReference type="ARBA" id="ARBA00022695"/>
    </source>
</evidence>
<dbReference type="GO" id="GO:0016779">
    <property type="term" value="F:nucleotidyltransferase activity"/>
    <property type="evidence" value="ECO:0007669"/>
    <property type="project" value="UniProtKB-KW"/>
</dbReference>
<name>A0A9Q8X4J9_9GAMM</name>
<dbReference type="InterPro" id="IPR050065">
    <property type="entry name" value="GlmU-like"/>
</dbReference>
<protein>
    <submittedName>
        <fullName evidence="4">Glycosyltransferase family 2 protein</fullName>
    </submittedName>
</protein>
<dbReference type="AlphaFoldDB" id="A0A9Q8X4J9"/>
<evidence type="ECO:0000256" key="1">
    <source>
        <dbReference type="ARBA" id="ARBA00022679"/>
    </source>
</evidence>
<evidence type="ECO:0000313" key="5">
    <source>
        <dbReference type="Proteomes" id="UP001056381"/>
    </source>
</evidence>
<feature type="domain" description="Nucleotidyl transferase" evidence="3">
    <location>
        <begin position="16"/>
        <end position="229"/>
    </location>
</feature>
<sequence>MNQIWTDPNINVLIPCAGAGSRFAQAGYTFPKPLIEVFGKPMIQVVVESLAIEGRFIFIIQKEHNEKYNMKSFLKAIRPNCEVIEISGVTEGAACTTLLAKEFINNDNPLVIANSDQYIKWNASNTMYNMSESKVDGGILTFKATHPKWSYAKSGDDGFVTEVAEKQVISEDATVGVYYWSKGSDYVKYAEDMIQKDIRVNNEFYVCPVFNQAIEDKKKIKVYDVEEMWGLGTPEDLDFYHNHFKN</sequence>
<dbReference type="PANTHER" id="PTHR43584">
    <property type="entry name" value="NUCLEOTIDYL TRANSFERASE"/>
    <property type="match status" value="1"/>
</dbReference>
<reference evidence="4" key="1">
    <citation type="submission" date="2022-05" db="EMBL/GenBank/DDBJ databases">
        <title>Single-amplified genomics reveal most streamlined microbe among free-living bacteria.</title>
        <authorList>
            <person name="Roda-Garcia J."/>
            <person name="Haro-Moreno J.M."/>
            <person name="Rodriguez-Valera F."/>
            <person name="Almagro-Moreno S."/>
            <person name="Lopez-Perez M."/>
        </authorList>
    </citation>
    <scope>NUCLEOTIDE SEQUENCE</scope>
    <source>
        <strain evidence="4">TMED112-D2-2</strain>
    </source>
</reference>
<accession>A0A9Q8X4J9</accession>
<dbReference type="InterPro" id="IPR005835">
    <property type="entry name" value="NTP_transferase_dom"/>
</dbReference>
<gene>
    <name evidence="4" type="ORF">M9B40_04235</name>
</gene>
<proteinExistence type="predicted"/>
<dbReference type="InterPro" id="IPR029044">
    <property type="entry name" value="Nucleotide-diphossugar_trans"/>
</dbReference>
<dbReference type="Proteomes" id="UP001056381">
    <property type="component" value="Chromosome"/>
</dbReference>
<keyword evidence="2" id="KW-0548">Nucleotidyltransferase</keyword>
<keyword evidence="1" id="KW-0808">Transferase</keyword>
<dbReference type="PIRSF" id="PIRSF028162">
    <property type="entry name" value="BcbE_prd"/>
    <property type="match status" value="1"/>
</dbReference>
<dbReference type="InterPro" id="IPR016873">
    <property type="entry name" value="Caps_polysacc_synth_BcbE_prd"/>
</dbReference>
<dbReference type="SUPFAM" id="SSF53448">
    <property type="entry name" value="Nucleotide-diphospho-sugar transferases"/>
    <property type="match status" value="1"/>
</dbReference>
<dbReference type="Pfam" id="PF00483">
    <property type="entry name" value="NTP_transferase"/>
    <property type="match status" value="1"/>
</dbReference>
<dbReference type="Gene3D" id="3.90.550.10">
    <property type="entry name" value="Spore Coat Polysaccharide Biosynthesis Protein SpsA, Chain A"/>
    <property type="match status" value="1"/>
</dbReference>
<evidence type="ECO:0000313" key="4">
    <source>
        <dbReference type="EMBL" id="URQ63723.1"/>
    </source>
</evidence>
<dbReference type="PANTHER" id="PTHR43584:SF8">
    <property type="entry name" value="N-ACETYLMURAMATE ALPHA-1-PHOSPHATE URIDYLYLTRANSFERASE"/>
    <property type="match status" value="1"/>
</dbReference>
<organism evidence="4 5">
    <name type="scientific">SAR86 cluster bacterium</name>
    <dbReference type="NCBI Taxonomy" id="2030880"/>
    <lineage>
        <taxon>Bacteria</taxon>
        <taxon>Pseudomonadati</taxon>
        <taxon>Pseudomonadota</taxon>
        <taxon>Gammaproteobacteria</taxon>
        <taxon>SAR86 cluster</taxon>
    </lineage>
</organism>